<name>A0A8H7ZZS6_9FUNG</name>
<comment type="caution">
    <text evidence="1">The sequence shown here is derived from an EMBL/GenBank/DDBJ whole genome shotgun (WGS) entry which is preliminary data.</text>
</comment>
<keyword evidence="2" id="KW-1185">Reference proteome</keyword>
<protein>
    <submittedName>
        <fullName evidence="1">Uncharacterized protein</fullName>
    </submittedName>
</protein>
<dbReference type="InterPro" id="IPR029045">
    <property type="entry name" value="ClpP/crotonase-like_dom_sf"/>
</dbReference>
<organism evidence="1 2">
    <name type="scientific">Olpidium bornovanus</name>
    <dbReference type="NCBI Taxonomy" id="278681"/>
    <lineage>
        <taxon>Eukaryota</taxon>
        <taxon>Fungi</taxon>
        <taxon>Fungi incertae sedis</taxon>
        <taxon>Olpidiomycota</taxon>
        <taxon>Olpidiomycotina</taxon>
        <taxon>Olpidiomycetes</taxon>
        <taxon>Olpidiales</taxon>
        <taxon>Olpidiaceae</taxon>
        <taxon>Olpidium</taxon>
    </lineage>
</organism>
<gene>
    <name evidence="1" type="ORF">BJ554DRAFT_5724</name>
</gene>
<dbReference type="OrthoDB" id="1696280at2759"/>
<proteinExistence type="predicted"/>
<dbReference type="AlphaFoldDB" id="A0A8H7ZZS6"/>
<dbReference type="Gene3D" id="3.90.226.10">
    <property type="entry name" value="2-enoyl-CoA Hydratase, Chain A, domain 1"/>
    <property type="match status" value="1"/>
</dbReference>
<accession>A0A8H7ZZS6</accession>
<evidence type="ECO:0000313" key="2">
    <source>
        <dbReference type="Proteomes" id="UP000673691"/>
    </source>
</evidence>
<dbReference type="Proteomes" id="UP000673691">
    <property type="component" value="Unassembled WGS sequence"/>
</dbReference>
<dbReference type="SUPFAM" id="SSF52096">
    <property type="entry name" value="ClpP/crotonase"/>
    <property type="match status" value="1"/>
</dbReference>
<sequence>MAAVVRKRIRDPVALRNCLLEAHRFDAREAVKLGIVDMSAAGDELLGKAVELASSKANFAKAGQVYSMIKEETYNDAAEKLDAGLGVVAKFVKNMSVLAKLKALQGLTDRRPSTMNSPGGRFIGCPRFRVSVQLDAEGLLGTANLAAGMAVVELPGFGASEDLVGMLVVEVHRSVPLGIGEKQPSPHRKFTPSVADQVERRVYNVHDIVWAVRGVQVEANAANERPYWRRYHLDNTYQSCPLF</sequence>
<reference evidence="1 2" key="1">
    <citation type="journal article" name="Sci. Rep.">
        <title>Genome-scale phylogenetic analyses confirm Olpidium as the closest living zoosporic fungus to the non-flagellated, terrestrial fungi.</title>
        <authorList>
            <person name="Chang Y."/>
            <person name="Rochon D."/>
            <person name="Sekimoto S."/>
            <person name="Wang Y."/>
            <person name="Chovatia M."/>
            <person name="Sandor L."/>
            <person name="Salamov A."/>
            <person name="Grigoriev I.V."/>
            <person name="Stajich J.E."/>
            <person name="Spatafora J.W."/>
        </authorList>
    </citation>
    <scope>NUCLEOTIDE SEQUENCE [LARGE SCALE GENOMIC DNA]</scope>
    <source>
        <strain evidence="1">S191</strain>
    </source>
</reference>
<evidence type="ECO:0000313" key="1">
    <source>
        <dbReference type="EMBL" id="KAG5462003.1"/>
    </source>
</evidence>
<dbReference type="EMBL" id="JAEFCI010002791">
    <property type="protein sequence ID" value="KAG5462003.1"/>
    <property type="molecule type" value="Genomic_DNA"/>
</dbReference>